<evidence type="ECO:0000313" key="2">
    <source>
        <dbReference type="Proteomes" id="UP001431783"/>
    </source>
</evidence>
<organism evidence="1 2">
    <name type="scientific">Henosepilachna vigintioctopunctata</name>
    <dbReference type="NCBI Taxonomy" id="420089"/>
    <lineage>
        <taxon>Eukaryota</taxon>
        <taxon>Metazoa</taxon>
        <taxon>Ecdysozoa</taxon>
        <taxon>Arthropoda</taxon>
        <taxon>Hexapoda</taxon>
        <taxon>Insecta</taxon>
        <taxon>Pterygota</taxon>
        <taxon>Neoptera</taxon>
        <taxon>Endopterygota</taxon>
        <taxon>Coleoptera</taxon>
        <taxon>Polyphaga</taxon>
        <taxon>Cucujiformia</taxon>
        <taxon>Coccinelloidea</taxon>
        <taxon>Coccinellidae</taxon>
        <taxon>Epilachninae</taxon>
        <taxon>Epilachnini</taxon>
        <taxon>Henosepilachna</taxon>
    </lineage>
</organism>
<dbReference type="Proteomes" id="UP001431783">
    <property type="component" value="Unassembled WGS sequence"/>
</dbReference>
<sequence length="96" mass="10696">MQKISATSENDALMQGDQSLLEELETKALYEHIRQFVGAKGANALWAETISPERLINSDQEAEAEKLKKNSIISTTNLVIFGRDQGILISKKSFEN</sequence>
<name>A0AAW1UC29_9CUCU</name>
<accession>A0AAW1UC29</accession>
<dbReference type="AlphaFoldDB" id="A0AAW1UC29"/>
<protein>
    <submittedName>
        <fullName evidence="1">Uncharacterized protein</fullName>
    </submittedName>
</protein>
<comment type="caution">
    <text evidence="1">The sequence shown here is derived from an EMBL/GenBank/DDBJ whole genome shotgun (WGS) entry which is preliminary data.</text>
</comment>
<reference evidence="1 2" key="1">
    <citation type="submission" date="2023-03" db="EMBL/GenBank/DDBJ databases">
        <title>Genome insight into feeding habits of ladybird beetles.</title>
        <authorList>
            <person name="Li H.-S."/>
            <person name="Huang Y.-H."/>
            <person name="Pang H."/>
        </authorList>
    </citation>
    <scope>NUCLEOTIDE SEQUENCE [LARGE SCALE GENOMIC DNA]</scope>
    <source>
        <strain evidence="1">SYSU_2023b</strain>
        <tissue evidence="1">Whole body</tissue>
    </source>
</reference>
<dbReference type="EMBL" id="JARQZJ010000038">
    <property type="protein sequence ID" value="KAK9876824.1"/>
    <property type="molecule type" value="Genomic_DNA"/>
</dbReference>
<proteinExistence type="predicted"/>
<keyword evidence="2" id="KW-1185">Reference proteome</keyword>
<evidence type="ECO:0000313" key="1">
    <source>
        <dbReference type="EMBL" id="KAK9876824.1"/>
    </source>
</evidence>
<gene>
    <name evidence="1" type="ORF">WA026_015062</name>
</gene>